<dbReference type="Gene3D" id="2.70.98.10">
    <property type="match status" value="1"/>
</dbReference>
<evidence type="ECO:0000256" key="1">
    <source>
        <dbReference type="ARBA" id="ARBA00001412"/>
    </source>
</evidence>
<dbReference type="InterPro" id="IPR014718">
    <property type="entry name" value="GH-type_carb-bd"/>
</dbReference>
<evidence type="ECO:0000256" key="7">
    <source>
        <dbReference type="ARBA" id="ARBA00022837"/>
    </source>
</evidence>
<comment type="caution">
    <text evidence="13">The sequence shown here is derived from an EMBL/GenBank/DDBJ whole genome shotgun (WGS) entry which is preliminary data.</text>
</comment>
<comment type="subunit">
    <text evidence="4">Monomer.</text>
</comment>
<dbReference type="SUPFAM" id="SSF51445">
    <property type="entry name" value="(Trans)glycosidases"/>
    <property type="match status" value="1"/>
</dbReference>
<dbReference type="Pfam" id="PF18962">
    <property type="entry name" value="Por_Secre_tail"/>
    <property type="match status" value="1"/>
</dbReference>
<dbReference type="Gene3D" id="2.80.10.50">
    <property type="match status" value="1"/>
</dbReference>
<dbReference type="GO" id="GO:0030246">
    <property type="term" value="F:carbohydrate binding"/>
    <property type="evidence" value="ECO:0007669"/>
    <property type="project" value="InterPro"/>
</dbReference>
<evidence type="ECO:0000256" key="2">
    <source>
        <dbReference type="ARBA" id="ARBA00001913"/>
    </source>
</evidence>
<dbReference type="InterPro" id="IPR032312">
    <property type="entry name" value="LacZ_4"/>
</dbReference>
<proteinExistence type="inferred from homology"/>
<dbReference type="InterPro" id="IPR023230">
    <property type="entry name" value="Glyco_hydro_2_CS"/>
</dbReference>
<dbReference type="InterPro" id="IPR006104">
    <property type="entry name" value="Glyco_hydro_2_N"/>
</dbReference>
<accession>A0A9D9H706</accession>
<evidence type="ECO:0000259" key="12">
    <source>
        <dbReference type="SMART" id="SM01038"/>
    </source>
</evidence>
<organism evidence="13 14">
    <name type="scientific">Candidatus Caccoplasma merdipullorum</name>
    <dbReference type="NCBI Taxonomy" id="2840718"/>
    <lineage>
        <taxon>Bacteria</taxon>
        <taxon>Pseudomonadati</taxon>
        <taxon>Bacteroidota</taxon>
        <taxon>Bacteroidia</taxon>
        <taxon>Bacteroidales</taxon>
        <taxon>Bacteroidaceae</taxon>
        <taxon>Bacteroidaceae incertae sedis</taxon>
        <taxon>Candidatus Caccoplasma</taxon>
    </lineage>
</organism>
<dbReference type="NCBIfam" id="TIGR04183">
    <property type="entry name" value="Por_Secre_tail"/>
    <property type="match status" value="1"/>
</dbReference>
<keyword evidence="7" id="KW-0106">Calcium</keyword>
<dbReference type="PROSITE" id="PS00608">
    <property type="entry name" value="GLYCOSYL_HYDROL_F2_2"/>
    <property type="match status" value="1"/>
</dbReference>
<dbReference type="GO" id="GO:0005990">
    <property type="term" value="P:lactose catabolic process"/>
    <property type="evidence" value="ECO:0007669"/>
    <property type="project" value="TreeGrafter"/>
</dbReference>
<comment type="catalytic activity">
    <reaction evidence="1 10">
        <text>Hydrolysis of terminal non-reducing beta-D-galactose residues in beta-D-galactosides.</text>
        <dbReference type="EC" id="3.2.1.23"/>
    </reaction>
</comment>
<dbReference type="SUPFAM" id="SSF74650">
    <property type="entry name" value="Galactose mutarotase-like"/>
    <property type="match status" value="1"/>
</dbReference>
<feature type="chain" id="PRO_5039112096" description="Beta-galactosidase" evidence="11">
    <location>
        <begin position="23"/>
        <end position="1597"/>
    </location>
</feature>
<dbReference type="InterPro" id="IPR036156">
    <property type="entry name" value="Beta-gal/glucu_dom_sf"/>
</dbReference>
<evidence type="ECO:0000313" key="13">
    <source>
        <dbReference type="EMBL" id="MBO8438651.1"/>
    </source>
</evidence>
<dbReference type="InterPro" id="IPR011013">
    <property type="entry name" value="Gal_mutarotase_sf_dom"/>
</dbReference>
<dbReference type="EC" id="3.2.1.23" evidence="5 10"/>
<dbReference type="Pfam" id="PF16353">
    <property type="entry name" value="LacZ_4"/>
    <property type="match status" value="1"/>
</dbReference>
<dbReference type="Gene3D" id="2.60.40.10">
    <property type="entry name" value="Immunoglobulins"/>
    <property type="match status" value="2"/>
</dbReference>
<dbReference type="GO" id="GO:0004565">
    <property type="term" value="F:beta-galactosidase activity"/>
    <property type="evidence" value="ECO:0007669"/>
    <property type="project" value="UniProtKB-EC"/>
</dbReference>
<dbReference type="Pfam" id="PF00703">
    <property type="entry name" value="Glyco_hydro_2"/>
    <property type="match status" value="1"/>
</dbReference>
<name>A0A9D9H706_9BACT</name>
<dbReference type="InterPro" id="IPR045474">
    <property type="entry name" value="GEVED"/>
</dbReference>
<protein>
    <recommendedName>
        <fullName evidence="5 10">Beta-galactosidase</fullName>
        <ecNumber evidence="5 10">3.2.1.23</ecNumber>
    </recommendedName>
    <alternativeName>
        <fullName evidence="9 10">Lactase</fullName>
    </alternativeName>
</protein>
<reference evidence="13" key="2">
    <citation type="journal article" date="2021" name="PeerJ">
        <title>Extensive microbial diversity within the chicken gut microbiome revealed by metagenomics and culture.</title>
        <authorList>
            <person name="Gilroy R."/>
            <person name="Ravi A."/>
            <person name="Getino M."/>
            <person name="Pursley I."/>
            <person name="Horton D.L."/>
            <person name="Alikhan N.F."/>
            <person name="Baker D."/>
            <person name="Gharbi K."/>
            <person name="Hall N."/>
            <person name="Watson M."/>
            <person name="Adriaenssens E.M."/>
            <person name="Foster-Nyarko E."/>
            <person name="Jarju S."/>
            <person name="Secka A."/>
            <person name="Antonio M."/>
            <person name="Oren A."/>
            <person name="Chaudhuri R.R."/>
            <person name="La Ragione R."/>
            <person name="Hildebrand F."/>
            <person name="Pallen M.J."/>
        </authorList>
    </citation>
    <scope>NUCLEOTIDE SEQUENCE</scope>
    <source>
        <strain evidence="13">G3-4614</strain>
    </source>
</reference>
<evidence type="ECO:0000256" key="4">
    <source>
        <dbReference type="ARBA" id="ARBA00011245"/>
    </source>
</evidence>
<dbReference type="InterPro" id="IPR006101">
    <property type="entry name" value="Glyco_hydro_2"/>
</dbReference>
<evidence type="ECO:0000256" key="6">
    <source>
        <dbReference type="ARBA" id="ARBA00022801"/>
    </source>
</evidence>
<dbReference type="PRINTS" id="PR00132">
    <property type="entry name" value="GLHYDRLASE2"/>
</dbReference>
<dbReference type="PANTHER" id="PTHR46323">
    <property type="entry name" value="BETA-GALACTOSIDASE"/>
    <property type="match status" value="1"/>
</dbReference>
<evidence type="ECO:0000256" key="10">
    <source>
        <dbReference type="RuleBase" id="RU361154"/>
    </source>
</evidence>
<dbReference type="Proteomes" id="UP000823636">
    <property type="component" value="Unassembled WGS sequence"/>
</dbReference>
<dbReference type="GO" id="GO:0009341">
    <property type="term" value="C:beta-galactosidase complex"/>
    <property type="evidence" value="ECO:0007669"/>
    <property type="project" value="InterPro"/>
</dbReference>
<dbReference type="SUPFAM" id="SSF49785">
    <property type="entry name" value="Galactose-binding domain-like"/>
    <property type="match status" value="1"/>
</dbReference>
<evidence type="ECO:0000256" key="11">
    <source>
        <dbReference type="SAM" id="SignalP"/>
    </source>
</evidence>
<keyword evidence="6 10" id="KW-0378">Hydrolase</keyword>
<dbReference type="Pfam" id="PF02929">
    <property type="entry name" value="Bgal_small_N"/>
    <property type="match status" value="1"/>
</dbReference>
<dbReference type="SMART" id="SM01038">
    <property type="entry name" value="Bgal_small_N"/>
    <property type="match status" value="1"/>
</dbReference>
<reference evidence="13" key="1">
    <citation type="submission" date="2020-10" db="EMBL/GenBank/DDBJ databases">
        <authorList>
            <person name="Gilroy R."/>
        </authorList>
    </citation>
    <scope>NUCLEOTIDE SEQUENCE</scope>
    <source>
        <strain evidence="13">G3-4614</strain>
    </source>
</reference>
<dbReference type="InterPro" id="IPR017853">
    <property type="entry name" value="GH"/>
</dbReference>
<dbReference type="InterPro" id="IPR008979">
    <property type="entry name" value="Galactose-bd-like_sf"/>
</dbReference>
<dbReference type="InterPro" id="IPR013783">
    <property type="entry name" value="Ig-like_fold"/>
</dbReference>
<dbReference type="Pfam" id="PF20009">
    <property type="entry name" value="GEVED"/>
    <property type="match status" value="2"/>
</dbReference>
<dbReference type="InterPro" id="IPR023232">
    <property type="entry name" value="Glyco_hydro_2_AS"/>
</dbReference>
<sequence length="1597" mass="179349">MKIKYLLTFITLFAMFSQSLRAEIVADTRWYKLEASNGKFISNLGSTTNGSYMTLTDSGVEDDGIYWTFKQLTGGYWMIVSANVPKQAADCGGTTVAKMSQWEITGSNVNQEFIMEAVDGKEDTYLIIPRNDQTKAYQWTSSNTLMPVDKDASDETQQFRLVAYKDVLPEYWENETVFAVNKEQGHATYIPYPDAAQMLGDEYYSKPWIEPTSDYFMSLNGTWKFNLVEEPSQRPQDFFETDYDVSSWDDLPVPSNWEMHGYDKPLYCNVEYPFANTPPYITRRTGYSGYGINPVGSYRRDFTLPADWGDKQVFVHFGGIYSAAYVWVNGEFVGYTQGANNDHEFDISKYVTAGTNNISVQVFRWCDGSYLECQDMFRMSGIYRDVYLYATPRTFIRDHYITSELVSPDYTSGKLNVEAWVNNRGTEAETAKVQFELRDADDRQVYLSEEKEVTMLEPDTEEKVSFSADLSGLALWSAEIPNLYTVIMTLKDEAGNVTETFSTKYGFRHIEIKDRLVYINGKRIVFKGANRHDTHPRLGRAVDVESMLTDVIMFKQNNLNTIRTAHYPNQAKMYAMFDYYGLYVMDEADIECHANTNISNYTSWAPAFVDRAERMVYRDRNHPSVIFWSLGNESGDGSNFTDTYNAVRALDPRIIHYEGQGSWNHTDLTSNMYPSLETLESNDASSDSRPHFVCEYAHAMGNAIGNLQEYWDIMEESNRIIGGCIWDWIDQSIYNPQDLVDGVENPRLYTGYDFPGPHQGNFCSNGIITSERVESPKLNEVKKVYQYIKFTDFDADTKNITVKNRYAFLNLDNFVFAWTLLENGEVKESGTLSVPALEAGEDTQVAVPFTVAITDDAEYLLNIEASLKEATPWAEQGHILAREQFSLTGQVKLPAIDTDKINETLVVTDNSQNLTIEGDAVLAVFDKQTTVLKQLQLKGRDVIYGENGFVFNEHRYIENDKYTSTWLSFTSPNITYSVSDDSKSVTVTAARTAYGKCTYTITYTVYADGVMDMEAEFTPSVSTLRRMGLQFSLMPGMENVTYYARGPWENHIDRKTGSFLGIYEDSVVGFEERYVKPQTMGNREDFRWIIFADEDGNGIKVTSEGTVNFSALHNTDSEYMNLDHWWEIESARRDEVIVHFDNIQRGLGNASCGPETISKYLVPMETRSYKLRFESYGEPAAVGYCTPSITPDESTYITSMTVSGSVADEAVEYSSATAPENPYIIHGVPMTLYTHESLGVSVEATAAAASDYIAIFVDKNNDGQFSADEMLAHEADAVSFSKSLNLGDMEPGVYRFRLVMDRQGDDFQPADHVCGPITAGEVHDFKVNLKEYVEVETPDYCIPSGTMHSGREAYLESASTTGADTDMTYSVTSAPTSVYQIIPDDIVVRPGSSFTLNLVAHAAGPRSTSAIYQDFRYNTATLYADWDADGVFTQISIWGSMPPLNNILGNYDEVMNITANISVPSDAVYATTHLRVIYHNAWDNAISACMTNIYEGMAYDFPVTVSSSSGIEETEAEQPEVTIYPNPATTYVICKGGALSGSRIDILNMAGVTVSSVNVADGEEAVQVPVDSLPAGIYILRVTNGSSVTYTGRVSVR</sequence>
<dbReference type="Pfam" id="PF02837">
    <property type="entry name" value="Glyco_hydro_2_N"/>
    <property type="match status" value="1"/>
</dbReference>
<dbReference type="PANTHER" id="PTHR46323:SF2">
    <property type="entry name" value="BETA-GALACTOSIDASE"/>
    <property type="match status" value="1"/>
</dbReference>
<comment type="cofactor">
    <cofactor evidence="2">
        <name>Ca(2+)</name>
        <dbReference type="ChEBI" id="CHEBI:29108"/>
    </cofactor>
</comment>
<evidence type="ECO:0000256" key="5">
    <source>
        <dbReference type="ARBA" id="ARBA00012756"/>
    </source>
</evidence>
<dbReference type="InterPro" id="IPR050347">
    <property type="entry name" value="Bact_Beta-galactosidase"/>
</dbReference>
<dbReference type="CDD" id="cd00161">
    <property type="entry name" value="beta-trefoil_Ricin-like"/>
    <property type="match status" value="1"/>
</dbReference>
<gene>
    <name evidence="13" type="ORF">IAC54_07130</name>
</gene>
<dbReference type="Gene3D" id="3.20.20.80">
    <property type="entry name" value="Glycosidases"/>
    <property type="match status" value="1"/>
</dbReference>
<dbReference type="InterPro" id="IPR006102">
    <property type="entry name" value="Ig-like_GH2"/>
</dbReference>
<feature type="signal peptide" evidence="11">
    <location>
        <begin position="1"/>
        <end position="22"/>
    </location>
</feature>
<dbReference type="Pfam" id="PF02836">
    <property type="entry name" value="Glyco_hydro_2_C"/>
    <property type="match status" value="1"/>
</dbReference>
<evidence type="ECO:0000256" key="8">
    <source>
        <dbReference type="ARBA" id="ARBA00023295"/>
    </source>
</evidence>
<dbReference type="InterPro" id="IPR004199">
    <property type="entry name" value="B-gal_small/dom_5"/>
</dbReference>
<dbReference type="InterPro" id="IPR026444">
    <property type="entry name" value="Secre_tail"/>
</dbReference>
<dbReference type="PROSITE" id="PS00719">
    <property type="entry name" value="GLYCOSYL_HYDROL_F2_1"/>
    <property type="match status" value="1"/>
</dbReference>
<evidence type="ECO:0000256" key="3">
    <source>
        <dbReference type="ARBA" id="ARBA00007401"/>
    </source>
</evidence>
<evidence type="ECO:0000313" key="14">
    <source>
        <dbReference type="Proteomes" id="UP000823636"/>
    </source>
</evidence>
<keyword evidence="8 10" id="KW-0326">Glycosidase</keyword>
<dbReference type="SUPFAM" id="SSF49303">
    <property type="entry name" value="beta-Galactosidase/glucuronidase domain"/>
    <property type="match status" value="2"/>
</dbReference>
<dbReference type="Gene3D" id="2.60.120.260">
    <property type="entry name" value="Galactose-binding domain-like"/>
    <property type="match status" value="1"/>
</dbReference>
<dbReference type="InterPro" id="IPR006103">
    <property type="entry name" value="Glyco_hydro_2_cat"/>
</dbReference>
<feature type="domain" description="Beta galactosidase small chain/" evidence="12">
    <location>
        <begin position="915"/>
        <end position="1174"/>
    </location>
</feature>
<keyword evidence="11" id="KW-0732">Signal</keyword>
<dbReference type="EMBL" id="JADIMW010000076">
    <property type="protein sequence ID" value="MBO8438651.1"/>
    <property type="molecule type" value="Genomic_DNA"/>
</dbReference>
<evidence type="ECO:0000256" key="9">
    <source>
        <dbReference type="ARBA" id="ARBA00032230"/>
    </source>
</evidence>
<comment type="similarity">
    <text evidence="3 10">Belongs to the glycosyl hydrolase 2 family.</text>
</comment>